<organism evidence="4 5">
    <name type="scientific">Dyella caseinilytica</name>
    <dbReference type="NCBI Taxonomy" id="1849581"/>
    <lineage>
        <taxon>Bacteria</taxon>
        <taxon>Pseudomonadati</taxon>
        <taxon>Pseudomonadota</taxon>
        <taxon>Gammaproteobacteria</taxon>
        <taxon>Lysobacterales</taxon>
        <taxon>Rhodanobacteraceae</taxon>
        <taxon>Dyella</taxon>
    </lineage>
</organism>
<dbReference type="PANTHER" id="PTHR12215">
    <property type="entry name" value="PHOSPHOPANTETHEINE TRANSFERASE"/>
    <property type="match status" value="1"/>
</dbReference>
<dbReference type="InterPro" id="IPR037143">
    <property type="entry name" value="4-PPantetheinyl_Trfase_dom_sf"/>
</dbReference>
<dbReference type="InterPro" id="IPR008278">
    <property type="entry name" value="4-PPantetheinyl_Trfase_dom"/>
</dbReference>
<evidence type="ECO:0000313" key="4">
    <source>
        <dbReference type="EMBL" id="QRN53764.1"/>
    </source>
</evidence>
<dbReference type="PANTHER" id="PTHR12215:SF10">
    <property type="entry name" value="L-AMINOADIPATE-SEMIALDEHYDE DEHYDROGENASE-PHOSPHOPANTETHEINYL TRANSFERASE"/>
    <property type="match status" value="1"/>
</dbReference>
<dbReference type="InterPro" id="IPR050559">
    <property type="entry name" value="P-Pant_transferase_sf"/>
</dbReference>
<dbReference type="Proteomes" id="UP000663181">
    <property type="component" value="Chromosome"/>
</dbReference>
<keyword evidence="5" id="KW-1185">Reference proteome</keyword>
<proteinExistence type="inferred from homology"/>
<dbReference type="SUPFAM" id="SSF56214">
    <property type="entry name" value="4'-phosphopantetheinyl transferase"/>
    <property type="match status" value="2"/>
</dbReference>
<evidence type="ECO:0000256" key="1">
    <source>
        <dbReference type="ARBA" id="ARBA00010990"/>
    </source>
</evidence>
<dbReference type="Pfam" id="PF01648">
    <property type="entry name" value="ACPS"/>
    <property type="match status" value="1"/>
</dbReference>
<dbReference type="RefSeq" id="WP_188795965.1">
    <property type="nucleotide sequence ID" value="NZ_BMIZ01000001.1"/>
</dbReference>
<accession>A0ABX7GTH5</accession>
<dbReference type="Gene3D" id="3.90.470.20">
    <property type="entry name" value="4'-phosphopantetheinyl transferase domain"/>
    <property type="match status" value="1"/>
</dbReference>
<keyword evidence="2 4" id="KW-0808">Transferase</keyword>
<evidence type="ECO:0000313" key="5">
    <source>
        <dbReference type="Proteomes" id="UP000663181"/>
    </source>
</evidence>
<dbReference type="GO" id="GO:0016740">
    <property type="term" value="F:transferase activity"/>
    <property type="evidence" value="ECO:0007669"/>
    <property type="project" value="UniProtKB-KW"/>
</dbReference>
<sequence length="214" mass="23926">MRTTLGQDVAGIASGLDNRAIHVWLLDYQRSLRREPLCALLGVYLGVPAADVVLREGEYGRPELIQPWRDALQFNWSHSGDKAIIAVARDVIPGIDIERTRPRPKVMELAERFFHPAEAAALNVLDHDQREEDFLRLWTSKEAVLKALGRGLAFGLDRLHVALKHEGAALRWLDGEDASSWQLHALAVGGDYRASLAWRGPPRAIDIWTLADDS</sequence>
<gene>
    <name evidence="4" type="ORF">ISN74_20610</name>
</gene>
<comment type="similarity">
    <text evidence="1">Belongs to the P-Pant transferase superfamily. Gsp/Sfp/HetI/AcpT family.</text>
</comment>
<feature type="domain" description="4'-phosphopantetheinyl transferase" evidence="3">
    <location>
        <begin position="94"/>
        <end position="196"/>
    </location>
</feature>
<reference evidence="4 5" key="1">
    <citation type="submission" date="2020-10" db="EMBL/GenBank/DDBJ databases">
        <title>Phylogeny of dyella-like bacteria.</title>
        <authorList>
            <person name="Fu J."/>
        </authorList>
    </citation>
    <scope>NUCLEOTIDE SEQUENCE [LARGE SCALE GENOMIC DNA]</scope>
    <source>
        <strain evidence="4 5">DHOB09</strain>
    </source>
</reference>
<name>A0ABX7GTH5_9GAMM</name>
<dbReference type="EMBL" id="CP064030">
    <property type="protein sequence ID" value="QRN53764.1"/>
    <property type="molecule type" value="Genomic_DNA"/>
</dbReference>
<evidence type="ECO:0000256" key="2">
    <source>
        <dbReference type="ARBA" id="ARBA00022679"/>
    </source>
</evidence>
<evidence type="ECO:0000259" key="3">
    <source>
        <dbReference type="Pfam" id="PF01648"/>
    </source>
</evidence>
<protein>
    <submittedName>
        <fullName evidence="4">4'-phosphopantetheinyl transferase superfamily protein</fullName>
    </submittedName>
</protein>